<gene>
    <name evidence="3" type="ORF">IPO85_04815</name>
</gene>
<feature type="transmembrane region" description="Helical" evidence="2">
    <location>
        <begin position="35"/>
        <end position="56"/>
    </location>
</feature>
<reference evidence="3 4" key="1">
    <citation type="submission" date="2020-10" db="EMBL/GenBank/DDBJ databases">
        <title>Connecting structure to function with the recovery of over 1000 high-quality activated sludge metagenome-assembled genomes encoding full-length rRNA genes using long-read sequencing.</title>
        <authorList>
            <person name="Singleton C.M."/>
            <person name="Petriglieri F."/>
            <person name="Kristensen J.M."/>
            <person name="Kirkegaard R.H."/>
            <person name="Michaelsen T.Y."/>
            <person name="Andersen M.H."/>
            <person name="Karst S.M."/>
            <person name="Dueholm M.S."/>
            <person name="Nielsen P.H."/>
            <person name="Albertsen M."/>
        </authorList>
    </citation>
    <scope>NUCLEOTIDE SEQUENCE [LARGE SCALE GENOMIC DNA]</scope>
    <source>
        <strain evidence="3">Ribe_18-Q3-R11-54_BAT3C.373</strain>
    </source>
</reference>
<dbReference type="EMBL" id="JADKFW010000004">
    <property type="protein sequence ID" value="MBK9716829.1"/>
    <property type="molecule type" value="Genomic_DNA"/>
</dbReference>
<comment type="caution">
    <text evidence="3">The sequence shown here is derived from an EMBL/GenBank/DDBJ whole genome shotgun (WGS) entry which is preliminary data.</text>
</comment>
<dbReference type="Pfam" id="PF00805">
    <property type="entry name" value="Pentapeptide"/>
    <property type="match status" value="3"/>
</dbReference>
<dbReference type="Gene3D" id="2.160.20.80">
    <property type="entry name" value="E3 ubiquitin-protein ligase SopA"/>
    <property type="match status" value="1"/>
</dbReference>
<keyword evidence="2" id="KW-0472">Membrane</keyword>
<dbReference type="InterPro" id="IPR001646">
    <property type="entry name" value="5peptide_repeat"/>
</dbReference>
<evidence type="ECO:0000256" key="1">
    <source>
        <dbReference type="SAM" id="Coils"/>
    </source>
</evidence>
<protein>
    <submittedName>
        <fullName evidence="3">Pentapeptide repeat-containing protein</fullName>
    </submittedName>
</protein>
<dbReference type="SUPFAM" id="SSF141571">
    <property type="entry name" value="Pentapeptide repeat-like"/>
    <property type="match status" value="1"/>
</dbReference>
<feature type="transmembrane region" description="Helical" evidence="2">
    <location>
        <begin position="6"/>
        <end position="23"/>
    </location>
</feature>
<evidence type="ECO:0000313" key="3">
    <source>
        <dbReference type="EMBL" id="MBK9716829.1"/>
    </source>
</evidence>
<proteinExistence type="predicted"/>
<feature type="transmembrane region" description="Helical" evidence="2">
    <location>
        <begin position="85"/>
        <end position="103"/>
    </location>
</feature>
<keyword evidence="2" id="KW-0812">Transmembrane</keyword>
<dbReference type="Proteomes" id="UP000808349">
    <property type="component" value="Unassembled WGS sequence"/>
</dbReference>
<keyword evidence="2" id="KW-1133">Transmembrane helix</keyword>
<dbReference type="AlphaFoldDB" id="A0A9D7XCJ7"/>
<accession>A0A9D7XCJ7</accession>
<evidence type="ECO:0000313" key="4">
    <source>
        <dbReference type="Proteomes" id="UP000808349"/>
    </source>
</evidence>
<organism evidence="3 4">
    <name type="scientific">Candidatus Defluviibacterium haderslevense</name>
    <dbReference type="NCBI Taxonomy" id="2981993"/>
    <lineage>
        <taxon>Bacteria</taxon>
        <taxon>Pseudomonadati</taxon>
        <taxon>Bacteroidota</taxon>
        <taxon>Saprospiria</taxon>
        <taxon>Saprospirales</taxon>
        <taxon>Saprospiraceae</taxon>
        <taxon>Candidatus Defluviibacterium</taxon>
    </lineage>
</organism>
<name>A0A9D7XCJ7_9BACT</name>
<feature type="coiled-coil region" evidence="1">
    <location>
        <begin position="105"/>
        <end position="132"/>
    </location>
</feature>
<dbReference type="InterPro" id="IPR051082">
    <property type="entry name" value="Pentapeptide-BTB/POZ_domain"/>
</dbReference>
<dbReference type="PANTHER" id="PTHR14136">
    <property type="entry name" value="BTB_POZ DOMAIN-CONTAINING PROTEIN KCTD9"/>
    <property type="match status" value="1"/>
</dbReference>
<keyword evidence="1" id="KW-0175">Coiled coil</keyword>
<evidence type="ECO:0000256" key="2">
    <source>
        <dbReference type="SAM" id="Phobius"/>
    </source>
</evidence>
<sequence length="418" mass="47222">MTRRLIHILLLFLCMILGWVLGYMKMPYIDRNDAFWIGVVGCLGLIGFMISLFRIWKIYKGTNTDETEHSSLTGSLIKSLTNSNFLVSIIIIALICACLFSYNHNRQINEELKQTQAALEDLKSNTNIEQQRINISLLSDLINDLDSNQNYIHDTPTMNHMVERIVSLSSSFKKNRVWDFANKVNVSLSEERGLLLLAILKTKMDSTFFNKIKANVSFYGADLRNADLHGLDLSGIDLKYANLEYANLQGVNLNDANLNGANLMGVNLNKATLVGTNLISATMNWVKANEVDFHKAKLDSALFSNATAIHSHFTNASMIHTVASNSLFNESDFDYCVLMYTNVSNANFSKAIMTHAELYFLDLNNTIIKDAIVRKNWIELLLEEKNTGVETMLEAYQIICDSTSIKDSTFYRIISKTQ</sequence>
<dbReference type="PANTHER" id="PTHR14136:SF17">
    <property type="entry name" value="BTB_POZ DOMAIN-CONTAINING PROTEIN KCTD9"/>
    <property type="match status" value="1"/>
</dbReference>